<sequence length="210" mass="23762">MEFTGFDEDAIAFYRELTLRNDKAFWLENRERYERRVAAPMHALAEALEPEFGAGRLFRPYRDVRFSHDKSPYKLHAALTFARGGYVQVSAEGVAGGAGVYQLDKEQLDRYRRAVDAPRTGGELESALRALRASGIGIEIPEQLKTSPRGYPADHPRAELLRYKGIITWADWGVPDWFATPEAADRIAGFLHDSEPVTSWFRVNVTGTRD</sequence>
<dbReference type="NCBIfam" id="TIGR02453">
    <property type="entry name" value="TIGR02453 family protein"/>
    <property type="match status" value="1"/>
</dbReference>
<dbReference type="Proteomes" id="UP000515511">
    <property type="component" value="Chromosome"/>
</dbReference>
<reference evidence="2" key="1">
    <citation type="submission" date="2019-09" db="EMBL/GenBank/DDBJ databases">
        <title>Antimicrobial potential of Antarctic Bacteria.</title>
        <authorList>
            <person name="Benaud N."/>
            <person name="Edwards R.J."/>
            <person name="Ferrari B.C."/>
        </authorList>
    </citation>
    <scope>NUCLEOTIDE SEQUENCE [LARGE SCALE GENOMIC DNA]</scope>
    <source>
        <strain evidence="2">INR9</strain>
    </source>
</reference>
<proteinExistence type="predicted"/>
<dbReference type="InterPro" id="IPR012808">
    <property type="entry name" value="CHP02453"/>
</dbReference>
<name>A0A7G6YD87_9MICO</name>
<dbReference type="PIRSF" id="PIRSF028451">
    <property type="entry name" value="UCP028451"/>
    <property type="match status" value="1"/>
</dbReference>
<dbReference type="RefSeq" id="WP_185275890.1">
    <property type="nucleotide sequence ID" value="NZ_CP043641.1"/>
</dbReference>
<evidence type="ECO:0000313" key="1">
    <source>
        <dbReference type="EMBL" id="QNE36452.1"/>
    </source>
</evidence>
<dbReference type="Pfam" id="PF09365">
    <property type="entry name" value="DUF2461"/>
    <property type="match status" value="1"/>
</dbReference>
<dbReference type="EMBL" id="CP043641">
    <property type="protein sequence ID" value="QNE36452.1"/>
    <property type="molecule type" value="Genomic_DNA"/>
</dbReference>
<dbReference type="InterPro" id="IPR015996">
    <property type="entry name" value="UCP028451"/>
</dbReference>
<dbReference type="KEGG" id="lse:F1C12_15925"/>
<accession>A0A7G6YD87</accession>
<dbReference type="AlphaFoldDB" id="A0A7G6YD87"/>
<dbReference type="PANTHER" id="PTHR36452">
    <property type="entry name" value="CHROMOSOME 12, WHOLE GENOME SHOTGUN SEQUENCE"/>
    <property type="match status" value="1"/>
</dbReference>
<protein>
    <submittedName>
        <fullName evidence="1">DUF2461 domain-containing protein</fullName>
    </submittedName>
</protein>
<dbReference type="PANTHER" id="PTHR36452:SF1">
    <property type="entry name" value="DUF2461 DOMAIN-CONTAINING PROTEIN"/>
    <property type="match status" value="1"/>
</dbReference>
<gene>
    <name evidence="1" type="ORF">F1C12_15925</name>
</gene>
<evidence type="ECO:0000313" key="2">
    <source>
        <dbReference type="Proteomes" id="UP000515511"/>
    </source>
</evidence>
<organism evidence="1 2">
    <name type="scientific">Leifsonia shinshuensis</name>
    <dbReference type="NCBI Taxonomy" id="150026"/>
    <lineage>
        <taxon>Bacteria</taxon>
        <taxon>Bacillati</taxon>
        <taxon>Actinomycetota</taxon>
        <taxon>Actinomycetes</taxon>
        <taxon>Micrococcales</taxon>
        <taxon>Microbacteriaceae</taxon>
        <taxon>Leifsonia</taxon>
    </lineage>
</organism>